<keyword evidence="3" id="KW-1185">Reference proteome</keyword>
<feature type="compositionally biased region" description="Low complexity" evidence="1">
    <location>
        <begin position="211"/>
        <end position="220"/>
    </location>
</feature>
<feature type="compositionally biased region" description="Low complexity" evidence="1">
    <location>
        <begin position="180"/>
        <end position="196"/>
    </location>
</feature>
<reference evidence="2 3" key="1">
    <citation type="journal article" date="2016" name="Front. Microbiol.">
        <title>Comparative Genomics Analysis of Streptomyces Species Reveals Their Adaptation to the Marine Environment and Their Diversity at the Genomic Level.</title>
        <authorList>
            <person name="Tian X."/>
            <person name="Zhang Z."/>
            <person name="Yang T."/>
            <person name="Chen M."/>
            <person name="Li J."/>
            <person name="Chen F."/>
            <person name="Yang J."/>
            <person name="Li W."/>
            <person name="Zhang B."/>
            <person name="Zhang Z."/>
            <person name="Wu J."/>
            <person name="Zhang C."/>
            <person name="Long L."/>
            <person name="Xiao J."/>
        </authorList>
    </citation>
    <scope>NUCLEOTIDE SEQUENCE [LARGE SCALE GENOMIC DNA]</scope>
    <source>
        <strain evidence="2 3">SCSIO 10390</strain>
    </source>
</reference>
<feature type="compositionally biased region" description="Basic and acidic residues" evidence="1">
    <location>
        <begin position="326"/>
        <end position="338"/>
    </location>
</feature>
<dbReference type="EMBL" id="LJGT01000037">
    <property type="protein sequence ID" value="OEU92199.1"/>
    <property type="molecule type" value="Genomic_DNA"/>
</dbReference>
<dbReference type="STRING" id="933944.AN215_03820"/>
<evidence type="ECO:0000256" key="1">
    <source>
        <dbReference type="SAM" id="MobiDB-lite"/>
    </source>
</evidence>
<comment type="caution">
    <text evidence="2">The sequence shown here is derived from an EMBL/GenBank/DDBJ whole genome shotgun (WGS) entry which is preliminary data.</text>
</comment>
<name>A0A1E7JTG8_9ACTN</name>
<feature type="compositionally biased region" description="Low complexity" evidence="1">
    <location>
        <begin position="254"/>
        <end position="268"/>
    </location>
</feature>
<dbReference type="PATRIC" id="fig|933944.5.peg.1910"/>
<proteinExistence type="predicted"/>
<feature type="region of interest" description="Disordered" evidence="1">
    <location>
        <begin position="170"/>
        <end position="340"/>
    </location>
</feature>
<evidence type="ECO:0008006" key="4">
    <source>
        <dbReference type="Google" id="ProtNLM"/>
    </source>
</evidence>
<evidence type="ECO:0000313" key="2">
    <source>
        <dbReference type="EMBL" id="OEU92199.1"/>
    </source>
</evidence>
<accession>A0A1E7JTG8</accession>
<dbReference type="Proteomes" id="UP000176087">
    <property type="component" value="Unassembled WGS sequence"/>
</dbReference>
<sequence>MADVPAPATVGQPHGAVRAYAAELLALARRLDPAAGWYAVFAEHDPDGLRECLSGREMPPWDVVASLLEDLGRLQGPGAARGAEERLRTLHGAAVAAYDAYAGGAPVLRDRLAAVTGELDEAVAGLRALGAEGGAGGDGGAGAERAWARDRLRRAEARRAELRARLAAQEAEAVERRPAAEAAGRTAQPGRAADPPGQGPPGGQGPPPGLLPAAGRTAPPEHGADEGPSAVRDQHSPAPAPPRRRARTGGSRFAGAPAGEAESAEPAAIVPPGAPSPDLAPRGDVAGVGEGTGRAAQDVEPGAELTPRGARFAGAVQPSEAPGDPHAGRETAEDREAAADAAARLARLRRAGAGGEAHALLCEAARWPPPRFAVLVGELQRRGPNPDAGILLWEAAALPAGAFAAAAGALSAAGRAEDCARMLRQGVSRPPRQIAETAFALHRAGRDQEARELLTAVVRARTPEGAAQVAGAGPAVLVRLLLEAALALSEEQCRRVADELRARGVPGVPKAP</sequence>
<evidence type="ECO:0000313" key="3">
    <source>
        <dbReference type="Proteomes" id="UP000176087"/>
    </source>
</evidence>
<protein>
    <recommendedName>
        <fullName evidence="4">UL36 very large tegument protein</fullName>
    </recommendedName>
</protein>
<dbReference type="AlphaFoldDB" id="A0A1E7JTG8"/>
<feature type="compositionally biased region" description="Pro residues" evidence="1">
    <location>
        <begin position="197"/>
        <end position="210"/>
    </location>
</feature>
<dbReference type="RefSeq" id="WP_070010370.1">
    <property type="nucleotide sequence ID" value="NZ_LJGS01000038.1"/>
</dbReference>
<gene>
    <name evidence="2" type="ORF">AN215_03820</name>
</gene>
<organism evidence="2 3">
    <name type="scientific">Streptomyces abyssalis</name>
    <dbReference type="NCBI Taxonomy" id="933944"/>
    <lineage>
        <taxon>Bacteria</taxon>
        <taxon>Bacillati</taxon>
        <taxon>Actinomycetota</taxon>
        <taxon>Actinomycetes</taxon>
        <taxon>Kitasatosporales</taxon>
        <taxon>Streptomycetaceae</taxon>
        <taxon>Streptomyces</taxon>
    </lineage>
</organism>